<feature type="signal peptide" evidence="1">
    <location>
        <begin position="1"/>
        <end position="18"/>
    </location>
</feature>
<reference evidence="3 4" key="1">
    <citation type="journal article" date="2017" name="Curr. Microbiol.">
        <title>Mucilaginibacter ginsenosidivorans sp. nov., Isolated from Soil of Ginseng Field.</title>
        <authorList>
            <person name="Kim M.M."/>
            <person name="Siddiqi M.Z."/>
            <person name="Im W.T."/>
        </authorList>
    </citation>
    <scope>NUCLEOTIDE SEQUENCE [LARGE SCALE GENOMIC DNA]</scope>
    <source>
        <strain evidence="3 4">Gsoil 3017</strain>
    </source>
</reference>
<evidence type="ECO:0000313" key="4">
    <source>
        <dbReference type="Proteomes" id="UP000321479"/>
    </source>
</evidence>
<dbReference type="SMART" id="SM00245">
    <property type="entry name" value="TSPc"/>
    <property type="match status" value="1"/>
</dbReference>
<proteinExistence type="predicted"/>
<dbReference type="OrthoDB" id="9812068at2"/>
<dbReference type="GO" id="GO:0008236">
    <property type="term" value="F:serine-type peptidase activity"/>
    <property type="evidence" value="ECO:0007669"/>
    <property type="project" value="InterPro"/>
</dbReference>
<dbReference type="EMBL" id="CP042436">
    <property type="protein sequence ID" value="QEC64624.1"/>
    <property type="molecule type" value="Genomic_DNA"/>
</dbReference>
<dbReference type="InterPro" id="IPR029045">
    <property type="entry name" value="ClpP/crotonase-like_dom_sf"/>
</dbReference>
<accession>A0A5B8UZT9</accession>
<dbReference type="Proteomes" id="UP000321479">
    <property type="component" value="Chromosome"/>
</dbReference>
<dbReference type="PANTHER" id="PTHR11261:SF3">
    <property type="entry name" value="RETINOL-BINDING PROTEIN 3"/>
    <property type="match status" value="1"/>
</dbReference>
<protein>
    <submittedName>
        <fullName evidence="3">Peptidase</fullName>
    </submittedName>
</protein>
<dbReference type="InterPro" id="IPR036034">
    <property type="entry name" value="PDZ_sf"/>
</dbReference>
<gene>
    <name evidence="3" type="ORF">FRZ54_19300</name>
</gene>
<keyword evidence="1" id="KW-0732">Signal</keyword>
<dbReference type="KEGG" id="mgin:FRZ54_19300"/>
<dbReference type="InterPro" id="IPR005151">
    <property type="entry name" value="Tail-specific_protease"/>
</dbReference>
<sequence length="413" mass="46682">MKKLLLVTLLLSSVSAFSQNFTSKQYKADFTYFWNTIDSNYCYFEKRHINWPGLKDIYSKQVDTVSNRDGFISVLERAMYELYDHHCGLRANTKTSRRLVPTSADVWAEFKGDKPVIVEVRKGYGAEKDGIIAGMEVIAINDVPVKEAILPFLAHTVNAESKSFALRLALNGDHVTKRKITLKTAAGIKDFYPDRDGMLLENIHFAEMVESKDLGETGYIRINNFLYDNALIPKFDSVLNTMMNKTALIIDMRETASGGNTAVARAILGRFINKEHFYQKHELYAEELETGIKRSWEEIVSPRKNPYLKPVVILADHWTGSISEGITIAFDGMKRATIIGTKLARLNGAVYSFEMPNTKIGFNISEERLYHINGTPRELFNPTIAVDVTKQRPGEGGDVILNSAMDFLKNKLK</sequence>
<dbReference type="Gene3D" id="3.90.226.10">
    <property type="entry name" value="2-enoyl-CoA Hydratase, Chain A, domain 1"/>
    <property type="match status" value="1"/>
</dbReference>
<evidence type="ECO:0000259" key="2">
    <source>
        <dbReference type="SMART" id="SM00245"/>
    </source>
</evidence>
<evidence type="ECO:0000313" key="3">
    <source>
        <dbReference type="EMBL" id="QEC64624.1"/>
    </source>
</evidence>
<dbReference type="SUPFAM" id="SSF50156">
    <property type="entry name" value="PDZ domain-like"/>
    <property type="match status" value="1"/>
</dbReference>
<dbReference type="PANTHER" id="PTHR11261">
    <property type="entry name" value="INTERPHOTORECEPTOR RETINOID-BINDING PROTEIN"/>
    <property type="match status" value="1"/>
</dbReference>
<dbReference type="Gene3D" id="3.30.750.44">
    <property type="match status" value="1"/>
</dbReference>
<dbReference type="GO" id="GO:0006508">
    <property type="term" value="P:proteolysis"/>
    <property type="evidence" value="ECO:0007669"/>
    <property type="project" value="InterPro"/>
</dbReference>
<dbReference type="InterPro" id="IPR028204">
    <property type="entry name" value="Tricorn_C1"/>
</dbReference>
<evidence type="ECO:0000256" key="1">
    <source>
        <dbReference type="SAM" id="SignalP"/>
    </source>
</evidence>
<dbReference type="RefSeq" id="WP_147033458.1">
    <property type="nucleotide sequence ID" value="NZ_CP042436.1"/>
</dbReference>
<dbReference type="AlphaFoldDB" id="A0A5B8UZT9"/>
<name>A0A5B8UZT9_9SPHI</name>
<feature type="chain" id="PRO_5023029773" evidence="1">
    <location>
        <begin position="19"/>
        <end position="413"/>
    </location>
</feature>
<keyword evidence="4" id="KW-1185">Reference proteome</keyword>
<dbReference type="Pfam" id="PF14684">
    <property type="entry name" value="Tricorn_C1"/>
    <property type="match status" value="1"/>
</dbReference>
<feature type="domain" description="Tail specific protease" evidence="2">
    <location>
        <begin position="201"/>
        <end position="387"/>
    </location>
</feature>
<dbReference type="Pfam" id="PF03572">
    <property type="entry name" value="Peptidase_S41"/>
    <property type="match status" value="1"/>
</dbReference>
<dbReference type="SUPFAM" id="SSF52096">
    <property type="entry name" value="ClpP/crotonase"/>
    <property type="match status" value="1"/>
</dbReference>
<organism evidence="3 4">
    <name type="scientific">Mucilaginibacter ginsenosidivorans</name>
    <dbReference type="NCBI Taxonomy" id="398053"/>
    <lineage>
        <taxon>Bacteria</taxon>
        <taxon>Pseudomonadati</taxon>
        <taxon>Bacteroidota</taxon>
        <taxon>Sphingobacteriia</taxon>
        <taxon>Sphingobacteriales</taxon>
        <taxon>Sphingobacteriaceae</taxon>
        <taxon>Mucilaginibacter</taxon>
    </lineage>
</organism>